<dbReference type="InterPro" id="IPR020094">
    <property type="entry name" value="TruA/RsuA/RluB/E/F_N"/>
</dbReference>
<proteinExistence type="inferred from homology"/>
<gene>
    <name evidence="4 9" type="primary">truA</name>
    <name evidence="9" type="ORF">IAA60_00635</name>
</gene>
<dbReference type="Proteomes" id="UP000824165">
    <property type="component" value="Unassembled WGS sequence"/>
</dbReference>
<dbReference type="EC" id="5.4.99.12" evidence="4"/>
<feature type="domain" description="Pseudouridine synthase I TruA alpha/beta" evidence="8">
    <location>
        <begin position="142"/>
        <end position="243"/>
    </location>
</feature>
<comment type="catalytic activity">
    <reaction evidence="4 7">
        <text>uridine(38/39/40) in tRNA = pseudouridine(38/39/40) in tRNA</text>
        <dbReference type="Rhea" id="RHEA:22376"/>
        <dbReference type="Rhea" id="RHEA-COMP:10085"/>
        <dbReference type="Rhea" id="RHEA-COMP:10087"/>
        <dbReference type="ChEBI" id="CHEBI:65314"/>
        <dbReference type="ChEBI" id="CHEBI:65315"/>
        <dbReference type="EC" id="5.4.99.12"/>
    </reaction>
</comment>
<evidence type="ECO:0000256" key="5">
    <source>
        <dbReference type="PIRSR" id="PIRSR001430-1"/>
    </source>
</evidence>
<comment type="function">
    <text evidence="4">Formation of pseudouridine at positions 38, 39 and 40 in the anticodon stem and loop of transfer RNAs.</text>
</comment>
<dbReference type="HAMAP" id="MF_00171">
    <property type="entry name" value="TruA"/>
    <property type="match status" value="1"/>
</dbReference>
<dbReference type="Gene3D" id="3.30.70.580">
    <property type="entry name" value="Pseudouridine synthase I, catalytic domain, N-terminal subdomain"/>
    <property type="match status" value="1"/>
</dbReference>
<sequence length="246" mass="27421">MKVRLTISFDGTSYHGWQIQKNAVTVQETLKNAVRKITGEDALITGCGRTDSGVHAINYVCSFDTSSRIPGERFAAALNANLPGDIVCKSAEFAADDFDAARSAVKKTYIYRILNTETPDVFERKYAWHYKYPLDVEKMREASKAFIGEHDFLGFASSGFTVKTTVRTVYSLDISEKNGLITLEITGNGFLYNMVRIIAGTLVMMGAELIDYKSAAEIIASRDRRRAGITAPPHGLFLKEVYYRNE</sequence>
<dbReference type="FunFam" id="3.30.70.580:FF:000001">
    <property type="entry name" value="tRNA pseudouridine synthase A"/>
    <property type="match status" value="1"/>
</dbReference>
<organism evidence="9 10">
    <name type="scientific">Candidatus Ornithomonoglobus intestinigallinarum</name>
    <dbReference type="NCBI Taxonomy" id="2840894"/>
    <lineage>
        <taxon>Bacteria</taxon>
        <taxon>Bacillati</taxon>
        <taxon>Bacillota</taxon>
        <taxon>Clostridia</taxon>
        <taxon>Candidatus Ornithomonoglobus</taxon>
    </lineage>
</organism>
<evidence type="ECO:0000256" key="2">
    <source>
        <dbReference type="ARBA" id="ARBA00022694"/>
    </source>
</evidence>
<dbReference type="InterPro" id="IPR020097">
    <property type="entry name" value="PsdUridine_synth_TruA_a/b_dom"/>
</dbReference>
<evidence type="ECO:0000256" key="4">
    <source>
        <dbReference type="HAMAP-Rule" id="MF_00171"/>
    </source>
</evidence>
<comment type="subunit">
    <text evidence="4">Homodimer.</text>
</comment>
<dbReference type="SUPFAM" id="SSF55120">
    <property type="entry name" value="Pseudouridine synthase"/>
    <property type="match status" value="1"/>
</dbReference>
<dbReference type="NCBIfam" id="TIGR00071">
    <property type="entry name" value="hisT_truA"/>
    <property type="match status" value="1"/>
</dbReference>
<dbReference type="AlphaFoldDB" id="A0A9D1KP87"/>
<comment type="caution">
    <text evidence="9">The sequence shown here is derived from an EMBL/GenBank/DDBJ whole genome shotgun (WGS) entry which is preliminary data.</text>
</comment>
<dbReference type="Pfam" id="PF01416">
    <property type="entry name" value="PseudoU_synth_1"/>
    <property type="match status" value="2"/>
</dbReference>
<comment type="similarity">
    <text evidence="1 4 7">Belongs to the tRNA pseudouridine synthase TruA family.</text>
</comment>
<feature type="domain" description="Pseudouridine synthase I TruA alpha/beta" evidence="8">
    <location>
        <begin position="8"/>
        <end position="92"/>
    </location>
</feature>
<accession>A0A9D1KP87</accession>
<evidence type="ECO:0000256" key="1">
    <source>
        <dbReference type="ARBA" id="ARBA00009375"/>
    </source>
</evidence>
<evidence type="ECO:0000259" key="8">
    <source>
        <dbReference type="Pfam" id="PF01416"/>
    </source>
</evidence>
<name>A0A9D1KP87_9FIRM</name>
<dbReference type="PANTHER" id="PTHR11142:SF0">
    <property type="entry name" value="TRNA PSEUDOURIDINE SYNTHASE-LIKE 1"/>
    <property type="match status" value="1"/>
</dbReference>
<evidence type="ECO:0000256" key="3">
    <source>
        <dbReference type="ARBA" id="ARBA00023235"/>
    </source>
</evidence>
<feature type="binding site" evidence="4 6">
    <location>
        <position position="109"/>
    </location>
    <ligand>
        <name>substrate</name>
    </ligand>
</feature>
<evidence type="ECO:0000256" key="6">
    <source>
        <dbReference type="PIRSR" id="PIRSR001430-2"/>
    </source>
</evidence>
<dbReference type="GO" id="GO:0031119">
    <property type="term" value="P:tRNA pseudouridine synthesis"/>
    <property type="evidence" value="ECO:0007669"/>
    <property type="project" value="UniProtKB-UniRule"/>
</dbReference>
<reference evidence="9" key="2">
    <citation type="journal article" date="2021" name="PeerJ">
        <title>Extensive microbial diversity within the chicken gut microbiome revealed by metagenomics and culture.</title>
        <authorList>
            <person name="Gilroy R."/>
            <person name="Ravi A."/>
            <person name="Getino M."/>
            <person name="Pursley I."/>
            <person name="Horton D.L."/>
            <person name="Alikhan N.F."/>
            <person name="Baker D."/>
            <person name="Gharbi K."/>
            <person name="Hall N."/>
            <person name="Watson M."/>
            <person name="Adriaenssens E.M."/>
            <person name="Foster-Nyarko E."/>
            <person name="Jarju S."/>
            <person name="Secka A."/>
            <person name="Antonio M."/>
            <person name="Oren A."/>
            <person name="Chaudhuri R.R."/>
            <person name="La Ragione R."/>
            <person name="Hildebrand F."/>
            <person name="Pallen M.J."/>
        </authorList>
    </citation>
    <scope>NUCLEOTIDE SEQUENCE</scope>
    <source>
        <strain evidence="9">CHK181-108</strain>
    </source>
</reference>
<keyword evidence="3 4" id="KW-0413">Isomerase</keyword>
<dbReference type="EMBL" id="DVLU01000004">
    <property type="protein sequence ID" value="HIT84390.1"/>
    <property type="molecule type" value="Genomic_DNA"/>
</dbReference>
<evidence type="ECO:0000313" key="10">
    <source>
        <dbReference type="Proteomes" id="UP000824165"/>
    </source>
</evidence>
<evidence type="ECO:0000313" key="9">
    <source>
        <dbReference type="EMBL" id="HIT84390.1"/>
    </source>
</evidence>
<dbReference type="PIRSF" id="PIRSF001430">
    <property type="entry name" value="tRNA_psdUrid_synth"/>
    <property type="match status" value="1"/>
</dbReference>
<comment type="caution">
    <text evidence="4">Lacks conserved residue(s) required for the propagation of feature annotation.</text>
</comment>
<evidence type="ECO:0000256" key="7">
    <source>
        <dbReference type="RuleBase" id="RU003792"/>
    </source>
</evidence>
<feature type="active site" description="Nucleophile" evidence="4 5">
    <location>
        <position position="51"/>
    </location>
</feature>
<protein>
    <recommendedName>
        <fullName evidence="4">tRNA pseudouridine synthase A</fullName>
        <ecNumber evidence="4">5.4.99.12</ecNumber>
    </recommendedName>
    <alternativeName>
        <fullName evidence="4">tRNA pseudouridine(38-40) synthase</fullName>
    </alternativeName>
    <alternativeName>
        <fullName evidence="4">tRNA pseudouridylate synthase I</fullName>
    </alternativeName>
    <alternativeName>
        <fullName evidence="4">tRNA-uridine isomerase I</fullName>
    </alternativeName>
</protein>
<reference evidence="9" key="1">
    <citation type="submission" date="2020-10" db="EMBL/GenBank/DDBJ databases">
        <authorList>
            <person name="Gilroy R."/>
        </authorList>
    </citation>
    <scope>NUCLEOTIDE SEQUENCE</scope>
    <source>
        <strain evidence="9">CHK181-108</strain>
    </source>
</reference>
<dbReference type="InterPro" id="IPR001406">
    <property type="entry name" value="PsdUridine_synth_TruA"/>
</dbReference>
<keyword evidence="2 4" id="KW-0819">tRNA processing</keyword>
<dbReference type="Gene3D" id="3.30.70.660">
    <property type="entry name" value="Pseudouridine synthase I, catalytic domain, C-terminal subdomain"/>
    <property type="match status" value="1"/>
</dbReference>
<dbReference type="CDD" id="cd02570">
    <property type="entry name" value="PseudoU_synth_EcTruA"/>
    <property type="match status" value="1"/>
</dbReference>
<dbReference type="GO" id="GO:0160147">
    <property type="term" value="F:tRNA pseudouridine(38-40) synthase activity"/>
    <property type="evidence" value="ECO:0007669"/>
    <property type="project" value="UniProtKB-EC"/>
</dbReference>
<dbReference type="PANTHER" id="PTHR11142">
    <property type="entry name" value="PSEUDOURIDYLATE SYNTHASE"/>
    <property type="match status" value="1"/>
</dbReference>
<dbReference type="GO" id="GO:0003723">
    <property type="term" value="F:RNA binding"/>
    <property type="evidence" value="ECO:0007669"/>
    <property type="project" value="InterPro"/>
</dbReference>
<dbReference type="InterPro" id="IPR020095">
    <property type="entry name" value="PsdUridine_synth_TruA_C"/>
</dbReference>
<dbReference type="InterPro" id="IPR020103">
    <property type="entry name" value="PsdUridine_synth_cat_dom_sf"/>
</dbReference>